<keyword evidence="3" id="KW-0378">Hydrolase</keyword>
<dbReference type="EMBL" id="JALJOU010000111">
    <property type="protein sequence ID" value="KAK9820954.1"/>
    <property type="molecule type" value="Genomic_DNA"/>
</dbReference>
<dbReference type="SUPFAM" id="SSF50494">
    <property type="entry name" value="Trypsin-like serine proteases"/>
    <property type="match status" value="1"/>
</dbReference>
<dbReference type="InterPro" id="IPR051201">
    <property type="entry name" value="Chloro_Bact_Ser_Proteases"/>
</dbReference>
<organism evidence="5 6">
    <name type="scientific">Elliptochloris bilobata</name>
    <dbReference type="NCBI Taxonomy" id="381761"/>
    <lineage>
        <taxon>Eukaryota</taxon>
        <taxon>Viridiplantae</taxon>
        <taxon>Chlorophyta</taxon>
        <taxon>core chlorophytes</taxon>
        <taxon>Trebouxiophyceae</taxon>
        <taxon>Trebouxiophyceae incertae sedis</taxon>
        <taxon>Elliptochloris clade</taxon>
        <taxon>Elliptochloris</taxon>
    </lineage>
</organism>
<dbReference type="Pfam" id="PF13365">
    <property type="entry name" value="Trypsin_2"/>
    <property type="match status" value="1"/>
</dbReference>
<dbReference type="InterPro" id="IPR043504">
    <property type="entry name" value="Peptidase_S1_PA_chymotrypsin"/>
</dbReference>
<dbReference type="InterPro" id="IPR036034">
    <property type="entry name" value="PDZ_sf"/>
</dbReference>
<evidence type="ECO:0000313" key="5">
    <source>
        <dbReference type="EMBL" id="KAK9820954.1"/>
    </source>
</evidence>
<dbReference type="Proteomes" id="UP001445335">
    <property type="component" value="Unassembled WGS sequence"/>
</dbReference>
<name>A0AAW1QHN8_9CHLO</name>
<dbReference type="InterPro" id="IPR009003">
    <property type="entry name" value="Peptidase_S1_PA"/>
</dbReference>
<evidence type="ECO:0000313" key="6">
    <source>
        <dbReference type="Proteomes" id="UP001445335"/>
    </source>
</evidence>
<proteinExistence type="inferred from homology"/>
<evidence type="ECO:0000259" key="4">
    <source>
        <dbReference type="PROSITE" id="PS50106"/>
    </source>
</evidence>
<reference evidence="5 6" key="1">
    <citation type="journal article" date="2024" name="Nat. Commun.">
        <title>Phylogenomics reveals the evolutionary origins of lichenization in chlorophyte algae.</title>
        <authorList>
            <person name="Puginier C."/>
            <person name="Libourel C."/>
            <person name="Otte J."/>
            <person name="Skaloud P."/>
            <person name="Haon M."/>
            <person name="Grisel S."/>
            <person name="Petersen M."/>
            <person name="Berrin J.G."/>
            <person name="Delaux P.M."/>
            <person name="Dal Grande F."/>
            <person name="Keller J."/>
        </authorList>
    </citation>
    <scope>NUCLEOTIDE SEQUENCE [LARGE SCALE GENOMIC DNA]</scope>
    <source>
        <strain evidence="5 6">SAG 245.80</strain>
    </source>
</reference>
<dbReference type="InterPro" id="IPR001478">
    <property type="entry name" value="PDZ"/>
</dbReference>
<dbReference type="PROSITE" id="PS50106">
    <property type="entry name" value="PDZ"/>
    <property type="match status" value="1"/>
</dbReference>
<dbReference type="PANTHER" id="PTHR43343:SF3">
    <property type="entry name" value="PROTEASE DO-LIKE 8, CHLOROPLASTIC"/>
    <property type="match status" value="1"/>
</dbReference>
<dbReference type="GO" id="GO:0006508">
    <property type="term" value="P:proteolysis"/>
    <property type="evidence" value="ECO:0007669"/>
    <property type="project" value="UniProtKB-KW"/>
</dbReference>
<dbReference type="PRINTS" id="PR00834">
    <property type="entry name" value="PROTEASES2C"/>
</dbReference>
<dbReference type="PANTHER" id="PTHR43343">
    <property type="entry name" value="PEPTIDASE S12"/>
    <property type="match status" value="1"/>
</dbReference>
<dbReference type="SUPFAM" id="SSF50156">
    <property type="entry name" value="PDZ domain-like"/>
    <property type="match status" value="1"/>
</dbReference>
<sequence>MCICGGSTSPTACQGAAGDTMELFPASFKGLALIALMLASCSAGGSSAPAPMSAPQGQPAPAAARRALSDDPALDIFVQSLTHNQALDVGDPASALAPATTLAGIGAPEDTPCEAEGLICDRRQAALLFAAATLAQPTAQAAVTSLQLEAPLTLADVTPQVAPSQPLSAREQAVVALFERNTNSVVNIFDVTLGGGPRQTALVDAPEGNGTGFILDTSGHIVTNYHVLQSVLGRLPPRPASGTRAQAAKVALVTVLLGPGNDTQTFDGYLIGMDRAKDLCVLQIRPPQDVLRRLRPASLGTSADLRVGQAVNALGNPFGFDHTLTTGVISGLGREINSQLGGVIAGAIQTDAAINPGNSGGPLLDMAGRVIGVNTAIFTNSGTSAGLGFAIGVDTVRRVVPQLIASGRFVRASLGIQVANGAVARTLKVPRGAMVQSVAPGGAGERAGLLPPRRSFGGVLPGDVVTAVDRTVVAKPGDLANALEMYDVGDAVSLTVLRSAGESAQQELKLQAKLQADSA</sequence>
<dbReference type="GO" id="GO:0004252">
    <property type="term" value="F:serine-type endopeptidase activity"/>
    <property type="evidence" value="ECO:0007669"/>
    <property type="project" value="InterPro"/>
</dbReference>
<accession>A0AAW1QHN8</accession>
<keyword evidence="2" id="KW-0645">Protease</keyword>
<dbReference type="AlphaFoldDB" id="A0AAW1QHN8"/>
<evidence type="ECO:0000256" key="3">
    <source>
        <dbReference type="ARBA" id="ARBA00022801"/>
    </source>
</evidence>
<evidence type="ECO:0000256" key="2">
    <source>
        <dbReference type="ARBA" id="ARBA00022670"/>
    </source>
</evidence>
<comment type="similarity">
    <text evidence="1">Belongs to the peptidase S1C family.</text>
</comment>
<comment type="caution">
    <text evidence="5">The sequence shown here is derived from an EMBL/GenBank/DDBJ whole genome shotgun (WGS) entry which is preliminary data.</text>
</comment>
<dbReference type="Gene3D" id="2.40.10.10">
    <property type="entry name" value="Trypsin-like serine proteases"/>
    <property type="match status" value="2"/>
</dbReference>
<keyword evidence="6" id="KW-1185">Reference proteome</keyword>
<dbReference type="Gene3D" id="2.30.42.10">
    <property type="match status" value="1"/>
</dbReference>
<feature type="domain" description="PDZ" evidence="4">
    <location>
        <begin position="403"/>
        <end position="500"/>
    </location>
</feature>
<evidence type="ECO:0000256" key="1">
    <source>
        <dbReference type="ARBA" id="ARBA00010541"/>
    </source>
</evidence>
<dbReference type="InterPro" id="IPR001940">
    <property type="entry name" value="Peptidase_S1C"/>
</dbReference>
<protein>
    <recommendedName>
        <fullName evidence="4">PDZ domain-containing protein</fullName>
    </recommendedName>
</protein>
<gene>
    <name evidence="5" type="ORF">WJX81_005978</name>
</gene>
<dbReference type="Pfam" id="PF13180">
    <property type="entry name" value="PDZ_2"/>
    <property type="match status" value="1"/>
</dbReference>
<dbReference type="SMART" id="SM00228">
    <property type="entry name" value="PDZ"/>
    <property type="match status" value="1"/>
</dbReference>